<dbReference type="Proteomes" id="UP001501757">
    <property type="component" value="Unassembled WGS sequence"/>
</dbReference>
<evidence type="ECO:0000256" key="5">
    <source>
        <dbReference type="ARBA" id="ARBA00023136"/>
    </source>
</evidence>
<dbReference type="InterPro" id="IPR004960">
    <property type="entry name" value="LipA_acyltrans"/>
</dbReference>
<comment type="subcellular location">
    <subcellularLocation>
        <location evidence="1">Cell inner membrane</location>
    </subcellularLocation>
</comment>
<evidence type="ECO:0000256" key="6">
    <source>
        <dbReference type="ARBA" id="ARBA00023315"/>
    </source>
</evidence>
<evidence type="ECO:0000313" key="7">
    <source>
        <dbReference type="EMBL" id="GAA0368864.1"/>
    </source>
</evidence>
<keyword evidence="2" id="KW-1003">Cell membrane</keyword>
<dbReference type="GO" id="GO:0016746">
    <property type="term" value="F:acyltransferase activity"/>
    <property type="evidence" value="ECO:0007669"/>
    <property type="project" value="UniProtKB-KW"/>
</dbReference>
<keyword evidence="5" id="KW-0472">Membrane</keyword>
<organism evidence="7 8">
    <name type="scientific">Bowmanella denitrificans</name>
    <dbReference type="NCBI Taxonomy" id="366582"/>
    <lineage>
        <taxon>Bacteria</taxon>
        <taxon>Pseudomonadati</taxon>
        <taxon>Pseudomonadota</taxon>
        <taxon>Gammaproteobacteria</taxon>
        <taxon>Alteromonadales</taxon>
        <taxon>Alteromonadaceae</taxon>
        <taxon>Bowmanella</taxon>
    </lineage>
</organism>
<protein>
    <submittedName>
        <fullName evidence="7">Lysophospholipid acyltransferase family protein</fullName>
    </submittedName>
</protein>
<evidence type="ECO:0000256" key="3">
    <source>
        <dbReference type="ARBA" id="ARBA00022519"/>
    </source>
</evidence>
<evidence type="ECO:0000256" key="4">
    <source>
        <dbReference type="ARBA" id="ARBA00022679"/>
    </source>
</evidence>
<evidence type="ECO:0000256" key="1">
    <source>
        <dbReference type="ARBA" id="ARBA00004533"/>
    </source>
</evidence>
<dbReference type="Pfam" id="PF03279">
    <property type="entry name" value="Lip_A_acyltrans"/>
    <property type="match status" value="1"/>
</dbReference>
<reference evidence="7 8" key="1">
    <citation type="journal article" date="2019" name="Int. J. Syst. Evol. Microbiol.">
        <title>The Global Catalogue of Microorganisms (GCM) 10K type strain sequencing project: providing services to taxonomists for standard genome sequencing and annotation.</title>
        <authorList>
            <consortium name="The Broad Institute Genomics Platform"/>
            <consortium name="The Broad Institute Genome Sequencing Center for Infectious Disease"/>
            <person name="Wu L."/>
            <person name="Ma J."/>
        </authorList>
    </citation>
    <scope>NUCLEOTIDE SEQUENCE [LARGE SCALE GENOMIC DNA]</scope>
    <source>
        <strain evidence="7 8">JCM 13378</strain>
    </source>
</reference>
<keyword evidence="8" id="KW-1185">Reference proteome</keyword>
<proteinExistence type="predicted"/>
<sequence>MPRPKHKLRHRLALCLMKYLARIPAARRPLLAGMLARIILRLSSRTRKRAINNLALALPSLSDQQRRTMVRQSYTGIIQGLLDCLNLAELEMDIHCDEQAAQYLASGKGLCVVTLHTCCYELVPLALQRLTGRSTTLSHLPNFIDPKHNPYQKAGIGYVEKKQPGAFVKLLNQVKQGAVVTLHADLYAEDINVHFFGRETRAPAGAAMLSAFAGTPLLLAWGVKTQEGRYQVFIEPFMHQPVERNKTAFELVTRKLYERFEQIILSYPEQWYWSFNRWRT</sequence>
<keyword evidence="4" id="KW-0808">Transferase</keyword>
<dbReference type="PANTHER" id="PTHR30606">
    <property type="entry name" value="LIPID A BIOSYNTHESIS LAUROYL ACYLTRANSFERASE"/>
    <property type="match status" value="1"/>
</dbReference>
<keyword evidence="3" id="KW-0997">Cell inner membrane</keyword>
<dbReference type="EMBL" id="BAAAEI010000023">
    <property type="protein sequence ID" value="GAA0368864.1"/>
    <property type="molecule type" value="Genomic_DNA"/>
</dbReference>
<dbReference type="CDD" id="cd07984">
    <property type="entry name" value="LPLAT_LABLAT-like"/>
    <property type="match status" value="1"/>
</dbReference>
<dbReference type="PANTHER" id="PTHR30606:SF10">
    <property type="entry name" value="PHOSPHATIDYLINOSITOL MANNOSIDE ACYLTRANSFERASE"/>
    <property type="match status" value="1"/>
</dbReference>
<comment type="caution">
    <text evidence="7">The sequence shown here is derived from an EMBL/GenBank/DDBJ whole genome shotgun (WGS) entry which is preliminary data.</text>
</comment>
<name>A0ABN0XNY5_9ALTE</name>
<dbReference type="RefSeq" id="WP_343846894.1">
    <property type="nucleotide sequence ID" value="NZ_BAAAEI010000023.1"/>
</dbReference>
<evidence type="ECO:0000313" key="8">
    <source>
        <dbReference type="Proteomes" id="UP001501757"/>
    </source>
</evidence>
<gene>
    <name evidence="7" type="ORF">GCM10009092_36410</name>
</gene>
<evidence type="ECO:0000256" key="2">
    <source>
        <dbReference type="ARBA" id="ARBA00022475"/>
    </source>
</evidence>
<accession>A0ABN0XNY5</accession>
<keyword evidence="6 7" id="KW-0012">Acyltransferase</keyword>